<evidence type="ECO:0000259" key="1">
    <source>
        <dbReference type="Pfam" id="PF06983"/>
    </source>
</evidence>
<dbReference type="PANTHER" id="PTHR33990:SF1">
    <property type="entry name" value="PROTEIN YJDN"/>
    <property type="match status" value="1"/>
</dbReference>
<feature type="domain" description="PhnB-like" evidence="1">
    <location>
        <begin position="3"/>
        <end position="134"/>
    </location>
</feature>
<protein>
    <submittedName>
        <fullName evidence="2">VOC family protein</fullName>
    </submittedName>
</protein>
<dbReference type="InterPro" id="IPR029068">
    <property type="entry name" value="Glyas_Bleomycin-R_OHBP_Dase"/>
</dbReference>
<comment type="caution">
    <text evidence="2">The sequence shown here is derived from an EMBL/GenBank/DDBJ whole genome shotgun (WGS) entry which is preliminary data.</text>
</comment>
<dbReference type="AlphaFoldDB" id="A0A4R0YMU3"/>
<keyword evidence="3" id="KW-1185">Reference proteome</keyword>
<accession>A0A4R0YMU3</accession>
<dbReference type="EMBL" id="SJTG01000004">
    <property type="protein sequence ID" value="TCI07791.1"/>
    <property type="molecule type" value="Genomic_DNA"/>
</dbReference>
<dbReference type="SUPFAM" id="SSF54593">
    <property type="entry name" value="Glyoxalase/Bleomycin resistance protein/Dihydroxybiphenyl dioxygenase"/>
    <property type="match status" value="1"/>
</dbReference>
<dbReference type="PANTHER" id="PTHR33990">
    <property type="entry name" value="PROTEIN YJDN-RELATED"/>
    <property type="match status" value="1"/>
</dbReference>
<proteinExistence type="predicted"/>
<reference evidence="2 3" key="1">
    <citation type="submission" date="2019-02" db="EMBL/GenBank/DDBJ databases">
        <title>Dyella amyloliquefaciens sp. nov., isolated from forest soil.</title>
        <authorList>
            <person name="Gao Z.-H."/>
            <person name="Qiu L.-H."/>
        </authorList>
    </citation>
    <scope>NUCLEOTIDE SEQUENCE [LARGE SCALE GENOMIC DNA]</scope>
    <source>
        <strain evidence="2 3">KACC 12747</strain>
    </source>
</reference>
<dbReference type="CDD" id="cd06588">
    <property type="entry name" value="PhnB_like"/>
    <property type="match status" value="1"/>
</dbReference>
<dbReference type="RefSeq" id="WP_131152267.1">
    <property type="nucleotide sequence ID" value="NZ_SJTG01000004.1"/>
</dbReference>
<dbReference type="Proteomes" id="UP000291822">
    <property type="component" value="Unassembled WGS sequence"/>
</dbReference>
<gene>
    <name evidence="2" type="ORF">EZM97_24225</name>
</gene>
<name>A0A4R0YMU3_9GAMM</name>
<evidence type="ECO:0000313" key="3">
    <source>
        <dbReference type="Proteomes" id="UP000291822"/>
    </source>
</evidence>
<dbReference type="InterPro" id="IPR028973">
    <property type="entry name" value="PhnB-like"/>
</dbReference>
<organism evidence="2 3">
    <name type="scientific">Dyella soli</name>
    <dbReference type="NCBI Taxonomy" id="522319"/>
    <lineage>
        <taxon>Bacteria</taxon>
        <taxon>Pseudomonadati</taxon>
        <taxon>Pseudomonadota</taxon>
        <taxon>Gammaproteobacteria</taxon>
        <taxon>Lysobacterales</taxon>
        <taxon>Rhodanobacteraceae</taxon>
        <taxon>Dyella</taxon>
    </lineage>
</organism>
<evidence type="ECO:0000313" key="2">
    <source>
        <dbReference type="EMBL" id="TCI07791.1"/>
    </source>
</evidence>
<sequence>MTIQTYLNFDGRCDEALAYYKKTLGAEVKLLMRFKDNPQPPQEGHAPDPAYAEKVMHSEFTVGDTTIMATDGYAKSDMKFEGFQLAYSMKSDADAKKAFDALADGGEVSQPLAETFFATSFGMLADRFGVRWMIMVPRPT</sequence>
<dbReference type="Pfam" id="PF06983">
    <property type="entry name" value="3-dmu-9_3-mt"/>
    <property type="match status" value="1"/>
</dbReference>
<dbReference type="Gene3D" id="3.10.180.10">
    <property type="entry name" value="2,3-Dihydroxybiphenyl 1,2-Dioxygenase, domain 1"/>
    <property type="match status" value="1"/>
</dbReference>